<keyword evidence="3 7" id="KW-0812">Transmembrane</keyword>
<feature type="compositionally biased region" description="Gly residues" evidence="6">
    <location>
        <begin position="471"/>
        <end position="492"/>
    </location>
</feature>
<comment type="subcellular location">
    <subcellularLocation>
        <location evidence="1">Membrane</location>
        <topology evidence="1">Multi-pass membrane protein</topology>
    </subcellularLocation>
</comment>
<dbReference type="InterPro" id="IPR012446">
    <property type="entry name" value="CRAC_channel"/>
</dbReference>
<feature type="compositionally biased region" description="Gly residues" evidence="6">
    <location>
        <begin position="424"/>
        <end position="458"/>
    </location>
</feature>
<feature type="compositionally biased region" description="Polar residues" evidence="6">
    <location>
        <begin position="511"/>
        <end position="520"/>
    </location>
</feature>
<comment type="similarity">
    <text evidence="2">Belongs to the Orai family.</text>
</comment>
<keyword evidence="9" id="KW-1185">Reference proteome</keyword>
<evidence type="ECO:0000256" key="6">
    <source>
        <dbReference type="SAM" id="MobiDB-lite"/>
    </source>
</evidence>
<keyword evidence="4 7" id="KW-1133">Transmembrane helix</keyword>
<dbReference type="Gene3D" id="1.20.140.140">
    <property type="entry name" value="Calcium release-activated calcium channel protein Orai"/>
    <property type="match status" value="1"/>
</dbReference>
<feature type="region of interest" description="Disordered" evidence="6">
    <location>
        <begin position="392"/>
        <end position="520"/>
    </location>
</feature>
<evidence type="ECO:0000256" key="1">
    <source>
        <dbReference type="ARBA" id="ARBA00004141"/>
    </source>
</evidence>
<protein>
    <submittedName>
        <fullName evidence="8">Uncharacterized protein</fullName>
    </submittedName>
</protein>
<evidence type="ECO:0000313" key="8">
    <source>
        <dbReference type="EMBL" id="GLC49988.1"/>
    </source>
</evidence>
<dbReference type="GO" id="GO:0016020">
    <property type="term" value="C:membrane"/>
    <property type="evidence" value="ECO:0007669"/>
    <property type="project" value="UniProtKB-SubCell"/>
</dbReference>
<feature type="transmembrane region" description="Helical" evidence="7">
    <location>
        <begin position="252"/>
        <end position="274"/>
    </location>
</feature>
<dbReference type="Proteomes" id="UP001165080">
    <property type="component" value="Unassembled WGS sequence"/>
</dbReference>
<organism evidence="8 9">
    <name type="scientific">Pleodorina starrii</name>
    <dbReference type="NCBI Taxonomy" id="330485"/>
    <lineage>
        <taxon>Eukaryota</taxon>
        <taxon>Viridiplantae</taxon>
        <taxon>Chlorophyta</taxon>
        <taxon>core chlorophytes</taxon>
        <taxon>Chlorophyceae</taxon>
        <taxon>CS clade</taxon>
        <taxon>Chlamydomonadales</taxon>
        <taxon>Volvocaceae</taxon>
        <taxon>Pleodorina</taxon>
    </lineage>
</organism>
<feature type="compositionally biased region" description="Low complexity" evidence="6">
    <location>
        <begin position="459"/>
        <end position="470"/>
    </location>
</feature>
<feature type="region of interest" description="Disordered" evidence="6">
    <location>
        <begin position="326"/>
        <end position="366"/>
    </location>
</feature>
<evidence type="ECO:0000256" key="4">
    <source>
        <dbReference type="ARBA" id="ARBA00022989"/>
    </source>
</evidence>
<evidence type="ECO:0000256" key="2">
    <source>
        <dbReference type="ARBA" id="ARBA00008062"/>
    </source>
</evidence>
<evidence type="ECO:0000256" key="7">
    <source>
        <dbReference type="SAM" id="Phobius"/>
    </source>
</evidence>
<feature type="transmembrane region" description="Helical" evidence="7">
    <location>
        <begin position="286"/>
        <end position="308"/>
    </location>
</feature>
<keyword evidence="5 7" id="KW-0472">Membrane</keyword>
<evidence type="ECO:0000256" key="3">
    <source>
        <dbReference type="ARBA" id="ARBA00022692"/>
    </source>
</evidence>
<proteinExistence type="inferred from homology"/>
<dbReference type="Pfam" id="PF07856">
    <property type="entry name" value="Orai-1"/>
    <property type="match status" value="1"/>
</dbReference>
<gene>
    <name evidence="8" type="primary">PLEST010666</name>
    <name evidence="8" type="ORF">PLESTB_000330200</name>
</gene>
<dbReference type="InterPro" id="IPR038350">
    <property type="entry name" value="Orai_sf"/>
</dbReference>
<sequence>MAQALETLLSGWETSCSRAFREEQRCWRSEDLDWRAFRRKVDDAKVAQRELFRQWRAYNVEQQLLDNCRALWDRHVQKNRRDVEEAAEMLKCLAQLGALTAGFAVSAFYDFQYTASSDNPVLPFFGVATALTVGFELNSCVLCTLLLSSVVKIGKSYITDEEEAEYMWRLRDWTASCAEEAAAEARQAAEAAPGSGSGCRSRELGTGPSAAAVPAAAAAAAHTAAFATPPPPPPPAPRRDFQRHWDSRCEGLWRTALALFLSGIPTFFAVMGLAGYLKFFTSPSTVIITAVLMAAAFVYTVGLSADWAKALLGGSRSAGSTSPLDWQAGGWWRSPDPPPVTASTSSGPSPFAFHRPPDKDSMWPPTSVRHPYSRTLEELPYPAILGLQPWPGTGPALSSRMERGPGGGDAAGMRPVGAAEAEAGGLGPGRVGGLGAGAGEETGFGQRPGPGAAPGTGLGAARAEPRPGASPGLGGGGGDGGDEGVGLGGGSRGPTSAREPRPGPPEAPTWGSESSGGVVR</sequence>
<evidence type="ECO:0000313" key="9">
    <source>
        <dbReference type="Proteomes" id="UP001165080"/>
    </source>
</evidence>
<dbReference type="EMBL" id="BRXU01000003">
    <property type="protein sequence ID" value="GLC49988.1"/>
    <property type="molecule type" value="Genomic_DNA"/>
</dbReference>
<dbReference type="AlphaFoldDB" id="A0A9W6BDY7"/>
<accession>A0A9W6BDY7</accession>
<evidence type="ECO:0000256" key="5">
    <source>
        <dbReference type="ARBA" id="ARBA00023136"/>
    </source>
</evidence>
<name>A0A9W6BDY7_9CHLO</name>
<reference evidence="8 9" key="1">
    <citation type="journal article" date="2023" name="Commun. Biol.">
        <title>Reorganization of the ancestral sex-determining regions during the evolution of trioecy in Pleodorina starrii.</title>
        <authorList>
            <person name="Takahashi K."/>
            <person name="Suzuki S."/>
            <person name="Kawai-Toyooka H."/>
            <person name="Yamamoto K."/>
            <person name="Hamaji T."/>
            <person name="Ootsuki R."/>
            <person name="Yamaguchi H."/>
            <person name="Kawachi M."/>
            <person name="Higashiyama T."/>
            <person name="Nozaki H."/>
        </authorList>
    </citation>
    <scope>NUCLEOTIDE SEQUENCE [LARGE SCALE GENOMIC DNA]</scope>
    <source>
        <strain evidence="8 9">NIES-4479</strain>
    </source>
</reference>
<comment type="caution">
    <text evidence="8">The sequence shown here is derived from an EMBL/GenBank/DDBJ whole genome shotgun (WGS) entry which is preliminary data.</text>
</comment>